<comment type="caution">
    <text evidence="1">The sequence shown here is derived from an EMBL/GenBank/DDBJ whole genome shotgun (WGS) entry which is preliminary data.</text>
</comment>
<name>A0ABR8AFK4_9CYAN</name>
<dbReference type="Proteomes" id="UP000658514">
    <property type="component" value="Unassembled WGS sequence"/>
</dbReference>
<accession>A0ABR8AFK4</accession>
<keyword evidence="2" id="KW-1185">Reference proteome</keyword>
<sequence>MSAFVLDVAVGIAHRVFLYQQAIAHSIVGIEINKAGLNSLDLSYAKISYAFSLLSNLTLG</sequence>
<proteinExistence type="predicted"/>
<dbReference type="RefSeq" id="WP_190546369.1">
    <property type="nucleotide sequence ID" value="NZ_CAWPNO010000076.1"/>
</dbReference>
<gene>
    <name evidence="1" type="ORF">H6G24_24090</name>
</gene>
<organism evidence="1 2">
    <name type="scientific">Calothrix parietina FACHB-288</name>
    <dbReference type="NCBI Taxonomy" id="2692896"/>
    <lineage>
        <taxon>Bacteria</taxon>
        <taxon>Bacillati</taxon>
        <taxon>Cyanobacteriota</taxon>
        <taxon>Cyanophyceae</taxon>
        <taxon>Nostocales</taxon>
        <taxon>Calotrichaceae</taxon>
        <taxon>Calothrix</taxon>
    </lineage>
</organism>
<dbReference type="EMBL" id="JACJQH010000042">
    <property type="protein sequence ID" value="MBD2198529.1"/>
    <property type="molecule type" value="Genomic_DNA"/>
</dbReference>
<evidence type="ECO:0000313" key="1">
    <source>
        <dbReference type="EMBL" id="MBD2198529.1"/>
    </source>
</evidence>
<protein>
    <submittedName>
        <fullName evidence="1">Uncharacterized protein</fullName>
    </submittedName>
</protein>
<evidence type="ECO:0000313" key="2">
    <source>
        <dbReference type="Proteomes" id="UP000658514"/>
    </source>
</evidence>
<reference evidence="1 2" key="1">
    <citation type="journal article" date="2020" name="ISME J.">
        <title>Comparative genomics reveals insights into cyanobacterial evolution and habitat adaptation.</title>
        <authorList>
            <person name="Chen M.Y."/>
            <person name="Teng W.K."/>
            <person name="Zhao L."/>
            <person name="Hu C.X."/>
            <person name="Zhou Y.K."/>
            <person name="Han B.P."/>
            <person name="Song L.R."/>
            <person name="Shu W.S."/>
        </authorList>
    </citation>
    <scope>NUCLEOTIDE SEQUENCE [LARGE SCALE GENOMIC DNA]</scope>
    <source>
        <strain evidence="1 2">FACHB-288</strain>
    </source>
</reference>